<dbReference type="AlphaFoldDB" id="A0A7I8KAZ1"/>
<accession>A0A7I8KAZ1</accession>
<sequence>MHVRELHPQVCVVGGGSSSHPVRS</sequence>
<dbReference type="EMBL" id="LR746267">
    <property type="protein sequence ID" value="CAA7394394.1"/>
    <property type="molecule type" value="Genomic_DNA"/>
</dbReference>
<dbReference type="Proteomes" id="UP000663760">
    <property type="component" value="Chromosome 4"/>
</dbReference>
<reference evidence="1" key="1">
    <citation type="submission" date="2020-02" db="EMBL/GenBank/DDBJ databases">
        <authorList>
            <person name="Scholz U."/>
            <person name="Mascher M."/>
            <person name="Fiebig A."/>
        </authorList>
    </citation>
    <scope>NUCLEOTIDE SEQUENCE</scope>
</reference>
<name>A0A7I8KAZ1_SPIIN</name>
<protein>
    <submittedName>
        <fullName evidence="1">Uncharacterized protein</fullName>
    </submittedName>
</protein>
<evidence type="ECO:0000313" key="2">
    <source>
        <dbReference type="Proteomes" id="UP000663760"/>
    </source>
</evidence>
<organism evidence="1 2">
    <name type="scientific">Spirodela intermedia</name>
    <name type="common">Intermediate duckweed</name>
    <dbReference type="NCBI Taxonomy" id="51605"/>
    <lineage>
        <taxon>Eukaryota</taxon>
        <taxon>Viridiplantae</taxon>
        <taxon>Streptophyta</taxon>
        <taxon>Embryophyta</taxon>
        <taxon>Tracheophyta</taxon>
        <taxon>Spermatophyta</taxon>
        <taxon>Magnoliopsida</taxon>
        <taxon>Liliopsida</taxon>
        <taxon>Araceae</taxon>
        <taxon>Lemnoideae</taxon>
        <taxon>Spirodela</taxon>
    </lineage>
</organism>
<keyword evidence="2" id="KW-1185">Reference proteome</keyword>
<proteinExistence type="predicted"/>
<evidence type="ECO:0000313" key="1">
    <source>
        <dbReference type="EMBL" id="CAA7394394.1"/>
    </source>
</evidence>
<gene>
    <name evidence="1" type="ORF">SI8410_04005055</name>
</gene>